<dbReference type="RefSeq" id="WP_217829477.1">
    <property type="nucleotide sequence ID" value="NZ_JAOSKY010000001.1"/>
</dbReference>
<comment type="caution">
    <text evidence="1">The sequence shown here is derived from an EMBL/GenBank/DDBJ whole genome shotgun (WGS) entry which is preliminary data.</text>
</comment>
<accession>A0A9X2XDX0</accession>
<reference evidence="1" key="2">
    <citation type="journal article" date="2023" name="mSystems">
        <title>Charting the Lipopeptidome of Nonpathogenic Pseudomonas.</title>
        <authorList>
            <person name="Cesa-Luna C."/>
            <person name="Geudens N."/>
            <person name="Girard L."/>
            <person name="De Roo V."/>
            <person name="Maklad H.R."/>
            <person name="Martins J.C."/>
            <person name="Hofte M."/>
            <person name="De Mot R."/>
        </authorList>
    </citation>
    <scope>NUCLEOTIDE SEQUENCE</scope>
    <source>
        <strain evidence="1">B1M3-32</strain>
    </source>
</reference>
<dbReference type="AlphaFoldDB" id="A0A9X2XDX0"/>
<proteinExistence type="predicted"/>
<organism evidence="1 2">
    <name type="scientific">Pseudomonas koreensis</name>
    <dbReference type="NCBI Taxonomy" id="198620"/>
    <lineage>
        <taxon>Bacteria</taxon>
        <taxon>Pseudomonadati</taxon>
        <taxon>Pseudomonadota</taxon>
        <taxon>Gammaproteobacteria</taxon>
        <taxon>Pseudomonadales</taxon>
        <taxon>Pseudomonadaceae</taxon>
        <taxon>Pseudomonas</taxon>
    </lineage>
</organism>
<reference evidence="1" key="1">
    <citation type="submission" date="2022-09" db="EMBL/GenBank/DDBJ databases">
        <authorList>
            <person name="Cesa-Luna C."/>
            <person name="Girard L."/>
            <person name="Lood C."/>
            <person name="Hofte M."/>
            <person name="De Mot R."/>
        </authorList>
    </citation>
    <scope>NUCLEOTIDE SEQUENCE</scope>
    <source>
        <strain evidence="1">B1M3-32</strain>
    </source>
</reference>
<gene>
    <name evidence="1" type="ORF">OC940_02830</name>
</gene>
<protein>
    <submittedName>
        <fullName evidence="1">Uncharacterized protein</fullName>
    </submittedName>
</protein>
<dbReference type="EMBL" id="JAOSKY010000001">
    <property type="protein sequence ID" value="MCU7246734.1"/>
    <property type="molecule type" value="Genomic_DNA"/>
</dbReference>
<dbReference type="Proteomes" id="UP001139955">
    <property type="component" value="Unassembled WGS sequence"/>
</dbReference>
<sequence length="161" mass="17628">MIITPVAPLPPLPGPATTMVAAFDPTPFPPPRMRSVAPRITQPIGPNHFQIDYLLPVSTRVGDVVEVYLISLTVPFPVLILTRTLDDYSIFLALRRKRGIYTISELSVDVLTSNGITPDDYDCEVVQYGGAIPTPPSPLPQITFQPTTNTAVSFLSTYKFV</sequence>
<evidence type="ECO:0000313" key="1">
    <source>
        <dbReference type="EMBL" id="MCU7246734.1"/>
    </source>
</evidence>
<keyword evidence="2" id="KW-1185">Reference proteome</keyword>
<name>A0A9X2XDX0_9PSED</name>
<evidence type="ECO:0000313" key="2">
    <source>
        <dbReference type="Proteomes" id="UP001139955"/>
    </source>
</evidence>